<sequence>MRPHLHHAHAEHVELESAFTVDASRVTFGPGSLREVGLRVARHLPDGGRVALFTDARLRRTEWYDDTMAALREQNLEVVVFDEVLVEPTDASMQAAVGFAREAKPDAFVSLGGGSVIDTAKLADLLSTHPGELIDYVNAPLGAATPVPGPLKPHVACPTTSGTGSEVTGIAIFDLVSAHAKTGVSSPLLRPTEAVVDPRTTASLPADVVASSGLDVLCHAVESLTARAYVGRPVASPVTARPASQGANPWSDLGARQAIELIGRYLRRAVADEHDEEARHQMMWAATLAGIAFGNAGVHVPHAMAYAVAGVLHDIGSDYRPAGYVGTESLVPHGFAVAVTAPAAFRALAPTTPFRHLEAARLLGGDTAGVGPREAGDVLAEAVGSLMHDVGAPNGIGGVGYTLDDVPALVAGAAPQRRLLDNAPSPVHEDELHAIFSDALRAW</sequence>
<keyword evidence="10" id="KW-1185">Reference proteome</keyword>
<gene>
    <name evidence="9" type="ORF">SAMN04487968_102300</name>
</gene>
<dbReference type="CDD" id="cd08190">
    <property type="entry name" value="HOT"/>
    <property type="match status" value="1"/>
</dbReference>
<evidence type="ECO:0000256" key="5">
    <source>
        <dbReference type="ARBA" id="ARBA00023002"/>
    </source>
</evidence>
<dbReference type="InterPro" id="IPR039697">
    <property type="entry name" value="Alcohol_dehydrogenase_Fe"/>
</dbReference>
<evidence type="ECO:0000256" key="4">
    <source>
        <dbReference type="ARBA" id="ARBA00022946"/>
    </source>
</evidence>
<dbReference type="GO" id="GO:0004022">
    <property type="term" value="F:alcohol dehydrogenase (NAD+) activity"/>
    <property type="evidence" value="ECO:0007669"/>
    <property type="project" value="InterPro"/>
</dbReference>
<dbReference type="STRING" id="574651.SAMN04487968_102300"/>
<dbReference type="InterPro" id="IPR042157">
    <property type="entry name" value="HOT"/>
</dbReference>
<dbReference type="Pfam" id="PF00465">
    <property type="entry name" value="Fe-ADH"/>
    <property type="match status" value="1"/>
</dbReference>
<dbReference type="OrthoDB" id="323926at2"/>
<dbReference type="AlphaFoldDB" id="A0A1I1F4G8"/>
<proteinExistence type="inferred from homology"/>
<accession>A0A1I1F4G8</accession>
<evidence type="ECO:0000259" key="8">
    <source>
        <dbReference type="Pfam" id="PF25137"/>
    </source>
</evidence>
<dbReference type="SUPFAM" id="SSF56796">
    <property type="entry name" value="Dehydroquinate synthase-like"/>
    <property type="match status" value="1"/>
</dbReference>
<dbReference type="InterPro" id="IPR018211">
    <property type="entry name" value="ADH_Fe_CS"/>
</dbReference>
<dbReference type="GO" id="GO:0046872">
    <property type="term" value="F:metal ion binding"/>
    <property type="evidence" value="ECO:0007669"/>
    <property type="project" value="InterPro"/>
</dbReference>
<dbReference type="InterPro" id="IPR056798">
    <property type="entry name" value="ADH_Fe_C"/>
</dbReference>
<keyword evidence="5" id="KW-0560">Oxidoreductase</keyword>
<evidence type="ECO:0000256" key="1">
    <source>
        <dbReference type="ARBA" id="ARBA00000813"/>
    </source>
</evidence>
<evidence type="ECO:0000256" key="2">
    <source>
        <dbReference type="ARBA" id="ARBA00010005"/>
    </source>
</evidence>
<dbReference type="Gene3D" id="1.20.1090.10">
    <property type="entry name" value="Dehydroquinate synthase-like - alpha domain"/>
    <property type="match status" value="1"/>
</dbReference>
<evidence type="ECO:0000259" key="7">
    <source>
        <dbReference type="Pfam" id="PF00465"/>
    </source>
</evidence>
<reference evidence="9 10" key="1">
    <citation type="submission" date="2016-10" db="EMBL/GenBank/DDBJ databases">
        <authorList>
            <person name="de Groot N.N."/>
        </authorList>
    </citation>
    <scope>NUCLEOTIDE SEQUENCE [LARGE SCALE GENOMIC DNA]</scope>
    <source>
        <strain evidence="9 10">CGMCC 1.7056</strain>
    </source>
</reference>
<dbReference type="PROSITE" id="PS00913">
    <property type="entry name" value="ADH_IRON_1"/>
    <property type="match status" value="1"/>
</dbReference>
<dbReference type="Pfam" id="PF25137">
    <property type="entry name" value="ADH_Fe_C"/>
    <property type="match status" value="2"/>
</dbReference>
<dbReference type="EC" id="1.1.99.24" evidence="3"/>
<dbReference type="InterPro" id="IPR001670">
    <property type="entry name" value="ADH_Fe/GldA"/>
</dbReference>
<feature type="domain" description="Fe-containing alcohol dehydrogenase-like C-terminal" evidence="8">
    <location>
        <begin position="210"/>
        <end position="313"/>
    </location>
</feature>
<dbReference type="EMBL" id="FOLB01000002">
    <property type="protein sequence ID" value="SFB92053.1"/>
    <property type="molecule type" value="Genomic_DNA"/>
</dbReference>
<keyword evidence="4" id="KW-0809">Transit peptide</keyword>
<feature type="domain" description="Alcohol dehydrogenase iron-type/glycerol dehydrogenase GldA" evidence="7">
    <location>
        <begin position="24"/>
        <end position="198"/>
    </location>
</feature>
<evidence type="ECO:0000313" key="9">
    <source>
        <dbReference type="EMBL" id="SFB92053.1"/>
    </source>
</evidence>
<dbReference type="FunFam" id="3.40.50.1970:FF:000003">
    <property type="entry name" value="Alcohol dehydrogenase, iron-containing"/>
    <property type="match status" value="1"/>
</dbReference>
<feature type="domain" description="Fe-containing alcohol dehydrogenase-like C-terminal" evidence="8">
    <location>
        <begin position="325"/>
        <end position="439"/>
    </location>
</feature>
<evidence type="ECO:0000256" key="3">
    <source>
        <dbReference type="ARBA" id="ARBA00013182"/>
    </source>
</evidence>
<comment type="catalytic activity">
    <reaction evidence="1">
        <text>(S)-3-hydroxybutanoate + 2-oxoglutarate = (R)-2-hydroxyglutarate + acetoacetate</text>
        <dbReference type="Rhea" id="RHEA:23048"/>
        <dbReference type="ChEBI" id="CHEBI:11047"/>
        <dbReference type="ChEBI" id="CHEBI:13705"/>
        <dbReference type="ChEBI" id="CHEBI:15801"/>
        <dbReference type="ChEBI" id="CHEBI:16810"/>
        <dbReference type="EC" id="1.1.99.24"/>
    </reaction>
</comment>
<dbReference type="Proteomes" id="UP000198832">
    <property type="component" value="Unassembled WGS sequence"/>
</dbReference>
<dbReference type="PANTHER" id="PTHR11496:SF83">
    <property type="entry name" value="HYDROXYACID-OXOACID TRANSHYDROGENASE, MITOCHONDRIAL"/>
    <property type="match status" value="1"/>
</dbReference>
<dbReference type="GO" id="GO:0047988">
    <property type="term" value="F:hydroxyacid-oxoacid transhydrogenase activity"/>
    <property type="evidence" value="ECO:0007669"/>
    <property type="project" value="UniProtKB-EC"/>
</dbReference>
<evidence type="ECO:0000313" key="10">
    <source>
        <dbReference type="Proteomes" id="UP000198832"/>
    </source>
</evidence>
<comment type="similarity">
    <text evidence="2">Belongs to the iron-containing alcohol dehydrogenase family. Hydroxyacid-oxoacid transhydrogenase subfamily.</text>
</comment>
<name>A0A1I1F4G8_9ACTN</name>
<organism evidence="9 10">
    <name type="scientific">Nocardioides terrae</name>
    <dbReference type="NCBI Taxonomy" id="574651"/>
    <lineage>
        <taxon>Bacteria</taxon>
        <taxon>Bacillati</taxon>
        <taxon>Actinomycetota</taxon>
        <taxon>Actinomycetes</taxon>
        <taxon>Propionibacteriales</taxon>
        <taxon>Nocardioidaceae</taxon>
        <taxon>Nocardioides</taxon>
    </lineage>
</organism>
<dbReference type="Gene3D" id="3.40.50.1970">
    <property type="match status" value="1"/>
</dbReference>
<dbReference type="RefSeq" id="WP_091120597.1">
    <property type="nucleotide sequence ID" value="NZ_FOLB01000002.1"/>
</dbReference>
<comment type="catalytic activity">
    <reaction evidence="6">
        <text>4-hydroxybutanoate + 2-oxoglutarate = (R)-2-hydroxyglutarate + succinate semialdehyde</text>
        <dbReference type="Rhea" id="RHEA:24734"/>
        <dbReference type="ChEBI" id="CHEBI:15801"/>
        <dbReference type="ChEBI" id="CHEBI:16724"/>
        <dbReference type="ChEBI" id="CHEBI:16810"/>
        <dbReference type="ChEBI" id="CHEBI:57706"/>
        <dbReference type="EC" id="1.1.99.24"/>
    </reaction>
</comment>
<evidence type="ECO:0000256" key="6">
    <source>
        <dbReference type="ARBA" id="ARBA00049496"/>
    </source>
</evidence>
<protein>
    <recommendedName>
        <fullName evidence="3">hydroxyacid-oxoacid transhydrogenase</fullName>
        <ecNumber evidence="3">1.1.99.24</ecNumber>
    </recommendedName>
</protein>
<dbReference type="PANTHER" id="PTHR11496">
    <property type="entry name" value="ALCOHOL DEHYDROGENASE"/>
    <property type="match status" value="1"/>
</dbReference>